<organism evidence="2 3">
    <name type="scientific">Polarella glacialis</name>
    <name type="common">Dinoflagellate</name>
    <dbReference type="NCBI Taxonomy" id="89957"/>
    <lineage>
        <taxon>Eukaryota</taxon>
        <taxon>Sar</taxon>
        <taxon>Alveolata</taxon>
        <taxon>Dinophyceae</taxon>
        <taxon>Suessiales</taxon>
        <taxon>Suessiaceae</taxon>
        <taxon>Polarella</taxon>
    </lineage>
</organism>
<evidence type="ECO:0000313" key="3">
    <source>
        <dbReference type="Proteomes" id="UP000654075"/>
    </source>
</evidence>
<protein>
    <submittedName>
        <fullName evidence="2">Uncharacterized protein</fullName>
    </submittedName>
</protein>
<keyword evidence="1" id="KW-1133">Transmembrane helix</keyword>
<comment type="caution">
    <text evidence="2">The sequence shown here is derived from an EMBL/GenBank/DDBJ whole genome shotgun (WGS) entry which is preliminary data.</text>
</comment>
<feature type="transmembrane region" description="Helical" evidence="1">
    <location>
        <begin position="47"/>
        <end position="65"/>
    </location>
</feature>
<name>A0A813HJC3_POLGL</name>
<accession>A0A813HJC3</accession>
<dbReference type="AlphaFoldDB" id="A0A813HJC3"/>
<proteinExistence type="predicted"/>
<sequence length="111" mass="11362">SPRLAAAAASLPTGLPLALFIVASKAWADGSASNSSVQAQLVSFSDAVLRGVASTFAFAIAMCCAARRELGVPGMLACGYTAWFVVWIMLNHLAVHREAVVAAVEAAAKGD</sequence>
<evidence type="ECO:0000256" key="1">
    <source>
        <dbReference type="SAM" id="Phobius"/>
    </source>
</evidence>
<feature type="transmembrane region" description="Helical" evidence="1">
    <location>
        <begin position="72"/>
        <end position="90"/>
    </location>
</feature>
<reference evidence="2" key="1">
    <citation type="submission" date="2021-02" db="EMBL/GenBank/DDBJ databases">
        <authorList>
            <person name="Dougan E. K."/>
            <person name="Rhodes N."/>
            <person name="Thang M."/>
            <person name="Chan C."/>
        </authorList>
    </citation>
    <scope>NUCLEOTIDE SEQUENCE</scope>
</reference>
<evidence type="ECO:0000313" key="2">
    <source>
        <dbReference type="EMBL" id="CAE8637802.1"/>
    </source>
</evidence>
<feature type="non-terminal residue" evidence="2">
    <location>
        <position position="111"/>
    </location>
</feature>
<gene>
    <name evidence="2" type="ORF">PGLA1383_LOCUS53117</name>
</gene>
<keyword evidence="1" id="KW-0472">Membrane</keyword>
<keyword evidence="1" id="KW-0812">Transmembrane</keyword>
<dbReference type="EMBL" id="CAJNNV010031770">
    <property type="protein sequence ID" value="CAE8637802.1"/>
    <property type="molecule type" value="Genomic_DNA"/>
</dbReference>
<keyword evidence="3" id="KW-1185">Reference proteome</keyword>
<dbReference type="Proteomes" id="UP000654075">
    <property type="component" value="Unassembled WGS sequence"/>
</dbReference>